<dbReference type="Proteomes" id="UP000186292">
    <property type="component" value="Unassembled WGS sequence"/>
</dbReference>
<dbReference type="RefSeq" id="WP_076598099.1">
    <property type="nucleotide sequence ID" value="NZ_CP046976.1"/>
</dbReference>
<dbReference type="STRING" id="1161099.SAMN05444817_10188"/>
<keyword evidence="1" id="KW-0472">Membrane</keyword>
<organism evidence="2 3">
    <name type="scientific">Corynebacterium appendicis CIP 107643</name>
    <dbReference type="NCBI Taxonomy" id="1161099"/>
    <lineage>
        <taxon>Bacteria</taxon>
        <taxon>Bacillati</taxon>
        <taxon>Actinomycetota</taxon>
        <taxon>Actinomycetes</taxon>
        <taxon>Mycobacteriales</taxon>
        <taxon>Corynebacteriaceae</taxon>
        <taxon>Corynebacterium</taxon>
    </lineage>
</organism>
<accession>A0A1N7IND2</accession>
<evidence type="ECO:0000313" key="3">
    <source>
        <dbReference type="Proteomes" id="UP000186292"/>
    </source>
</evidence>
<keyword evidence="1" id="KW-1133">Transmembrane helix</keyword>
<evidence type="ECO:0000313" key="2">
    <source>
        <dbReference type="EMBL" id="SIS38481.1"/>
    </source>
</evidence>
<proteinExistence type="predicted"/>
<keyword evidence="1" id="KW-0812">Transmembrane</keyword>
<protein>
    <submittedName>
        <fullName evidence="2">Uncharacterized protein</fullName>
    </submittedName>
</protein>
<keyword evidence="3" id="KW-1185">Reference proteome</keyword>
<evidence type="ECO:0000256" key="1">
    <source>
        <dbReference type="SAM" id="Phobius"/>
    </source>
</evidence>
<name>A0A1N7IND2_9CORY</name>
<reference evidence="3" key="1">
    <citation type="submission" date="2017-01" db="EMBL/GenBank/DDBJ databases">
        <authorList>
            <person name="Varghese N."/>
            <person name="Submissions S."/>
        </authorList>
    </citation>
    <scope>NUCLEOTIDE SEQUENCE [LARGE SCALE GENOMIC DNA]</scope>
    <source>
        <strain evidence="3">DSM 44531</strain>
    </source>
</reference>
<feature type="transmembrane region" description="Helical" evidence="1">
    <location>
        <begin position="51"/>
        <end position="76"/>
    </location>
</feature>
<feature type="transmembrane region" description="Helical" evidence="1">
    <location>
        <begin position="88"/>
        <end position="109"/>
    </location>
</feature>
<dbReference type="AlphaFoldDB" id="A0A1N7IND2"/>
<dbReference type="EMBL" id="FTOF01000001">
    <property type="protein sequence ID" value="SIS38481.1"/>
    <property type="molecule type" value="Genomic_DNA"/>
</dbReference>
<sequence>MSGHAGPAPVADISVESFPEYGTAIHDGYIDGYDPVSLGAPHSSLIKHITWVGMALLLASLAGFGTLIYGAATTIWGHGASSDISETVLIAGGIITAVTLIGGIVAIRAGRSGYRKYRKDTGRIN</sequence>
<gene>
    <name evidence="2" type="ORF">SAMN05444817_10188</name>
</gene>